<dbReference type="PANTHER" id="PTHR43591">
    <property type="entry name" value="METHYLTRANSFERASE"/>
    <property type="match status" value="1"/>
</dbReference>
<dbReference type="CDD" id="cd02440">
    <property type="entry name" value="AdoMet_MTases"/>
    <property type="match status" value="2"/>
</dbReference>
<evidence type="ECO:0000256" key="1">
    <source>
        <dbReference type="ARBA" id="ARBA00038158"/>
    </source>
</evidence>
<dbReference type="AlphaFoldDB" id="A0A167CA63"/>
<feature type="compositionally biased region" description="Low complexity" evidence="2">
    <location>
        <begin position="723"/>
        <end position="736"/>
    </location>
</feature>
<dbReference type="InterPro" id="IPR029063">
    <property type="entry name" value="SAM-dependent_MTases_sf"/>
</dbReference>
<comment type="caution">
    <text evidence="3">The sequence shown here is derived from an EMBL/GenBank/DDBJ whole genome shotgun (WGS) entry which is preliminary data.</text>
</comment>
<keyword evidence="4" id="KW-1185">Reference proteome</keyword>
<dbReference type="Gene3D" id="3.40.50.150">
    <property type="entry name" value="Vaccinia Virus protein VP39"/>
    <property type="match status" value="2"/>
</dbReference>
<gene>
    <name evidence="3" type="ORF">CI238_06602</name>
</gene>
<dbReference type="GO" id="GO:0008168">
    <property type="term" value="F:methyltransferase activity"/>
    <property type="evidence" value="ECO:0007669"/>
    <property type="project" value="UniProtKB-KW"/>
</dbReference>
<evidence type="ECO:0000256" key="2">
    <source>
        <dbReference type="SAM" id="MobiDB-lite"/>
    </source>
</evidence>
<comment type="similarity">
    <text evidence="1">Belongs to the methyltransferase superfamily. LaeA methyltransferase family.</text>
</comment>
<feature type="compositionally biased region" description="Pro residues" evidence="2">
    <location>
        <begin position="688"/>
        <end position="697"/>
    </location>
</feature>
<accession>A0A167CA63</accession>
<dbReference type="Proteomes" id="UP000076584">
    <property type="component" value="Unassembled WGS sequence"/>
</dbReference>
<dbReference type="Pfam" id="PF13489">
    <property type="entry name" value="Methyltransf_23"/>
    <property type="match status" value="2"/>
</dbReference>
<evidence type="ECO:0000313" key="3">
    <source>
        <dbReference type="EMBL" id="KZL82326.1"/>
    </source>
</evidence>
<proteinExistence type="inferred from homology"/>
<keyword evidence="3" id="KW-0489">Methyltransferase</keyword>
<dbReference type="EMBL" id="LFIW01001465">
    <property type="protein sequence ID" value="KZL82326.1"/>
    <property type="molecule type" value="Genomic_DNA"/>
</dbReference>
<organism evidence="3 4">
    <name type="scientific">Colletotrichum incanum</name>
    <name type="common">Soybean anthracnose fungus</name>
    <dbReference type="NCBI Taxonomy" id="1573173"/>
    <lineage>
        <taxon>Eukaryota</taxon>
        <taxon>Fungi</taxon>
        <taxon>Dikarya</taxon>
        <taxon>Ascomycota</taxon>
        <taxon>Pezizomycotina</taxon>
        <taxon>Sordariomycetes</taxon>
        <taxon>Hypocreomycetidae</taxon>
        <taxon>Glomerellales</taxon>
        <taxon>Glomerellaceae</taxon>
        <taxon>Colletotrichum</taxon>
        <taxon>Colletotrichum spaethianum species complex</taxon>
    </lineage>
</organism>
<keyword evidence="3" id="KW-0808">Transferase</keyword>
<reference evidence="3 4" key="1">
    <citation type="submission" date="2015-06" db="EMBL/GenBank/DDBJ databases">
        <title>Survival trade-offs in plant roots during colonization by closely related pathogenic and mutualistic fungi.</title>
        <authorList>
            <person name="Hacquard S."/>
            <person name="Kracher B."/>
            <person name="Hiruma K."/>
            <person name="Weinman A."/>
            <person name="Muench P."/>
            <person name="Garrido Oter R."/>
            <person name="Ver Loren van Themaat E."/>
            <person name="Dallerey J.-F."/>
            <person name="Damm U."/>
            <person name="Henrissat B."/>
            <person name="Lespinet O."/>
            <person name="Thon M."/>
            <person name="Kemen E."/>
            <person name="McHardy A.C."/>
            <person name="Schulze-Lefert P."/>
            <person name="O'Connell R.J."/>
        </authorList>
    </citation>
    <scope>NUCLEOTIDE SEQUENCE [LARGE SCALE GENOMIC DNA]</scope>
    <source>
        <strain evidence="3 4">MAFF 238704</strain>
    </source>
</reference>
<protein>
    <submittedName>
        <fullName evidence="3">Methyltransferase domain-containing protein</fullName>
    </submittedName>
</protein>
<feature type="region of interest" description="Disordered" evidence="2">
    <location>
        <begin position="335"/>
        <end position="369"/>
    </location>
</feature>
<dbReference type="GO" id="GO:0032259">
    <property type="term" value="P:methylation"/>
    <property type="evidence" value="ECO:0007669"/>
    <property type="project" value="UniProtKB-KW"/>
</dbReference>
<name>A0A167CA63_COLIC</name>
<feature type="region of interest" description="Disordered" evidence="2">
    <location>
        <begin position="670"/>
        <end position="736"/>
    </location>
</feature>
<sequence>MMHIDHEVVIDADEGGIAPSTISISGSTLDYRFENEYNIPNDEREMDRLDLQHHICLLTLGGSLGLAPPCLPGAKVGRVLDIGTGTGIWAMQFGDDHPEADVLGVDLSAIQPGFTGPNVKFEIDDLEEEWTYSQPFDYIHSRFMTSSIANWKDLLTNSFNNLKPGGFLELQEPDLFAQSDDGSLPSDCALNRYCKLLSEAMVKLGREYVFVPALKTLMEEVGFVEVTLSCYKWPMNTWPRDPKFKELGAYNYENISQAAEALAMAPLTRAFDWSWEEVNVFLIDVRKDLKNSNYHAYFPVWLGIQEFALMLKSEHRALKEDHILIKHWIIGRTPEKEPTPAPRDNQPVILDVDDESDDTRSEMGSSIASSSTSLRSSILDYRFENGRTYHRYKDGKYNIPNDQREMERLDSQHYLWLFVLDDRLGVAPPCHPDSEVGRVLDVGTGSGIWAVNFGDEHPESDVLAMDLSPTFPDAAPPNVTFEVDDLEEDWTYSRPFDYIHSRVMTACVNDWKVYLQKCYDNLVPGGWVELQELDLFPRSDDGTLTPDHPLIKCCQLLLEASEIFGRPYIPIPPLKELLTEIGFVDVSLSIYKWPTNPWAKDPKYKELGELHGQNMAEGLEGFCMAPLTRAHNWTPEEVNVFLVDVRNNLKDRNIHAYWPIYCLIGRKPEKEPTPAPPAPASLEAASPTPAPSSPPAPVASQPQSPAKTPATDYASIPAADQTSAEASAKSPAPASS</sequence>
<dbReference type="PANTHER" id="PTHR43591:SF31">
    <property type="entry name" value="LAEA-LIKE, PUTATIVE (AFU_ORTHOLOGUE AFUA_8G01930)-RELATED"/>
    <property type="match status" value="1"/>
</dbReference>
<dbReference type="SUPFAM" id="SSF53335">
    <property type="entry name" value="S-adenosyl-L-methionine-dependent methyltransferases"/>
    <property type="match status" value="2"/>
</dbReference>
<evidence type="ECO:0000313" key="4">
    <source>
        <dbReference type="Proteomes" id="UP000076584"/>
    </source>
</evidence>